<dbReference type="Gene3D" id="3.90.1200.10">
    <property type="match status" value="1"/>
</dbReference>
<evidence type="ECO:0000259" key="1">
    <source>
        <dbReference type="Pfam" id="PF01636"/>
    </source>
</evidence>
<protein>
    <recommendedName>
        <fullName evidence="1">Aminoglycoside phosphotransferase domain-containing protein</fullName>
    </recommendedName>
</protein>
<name>A0A9C9ELM8_UNCW3</name>
<dbReference type="Gene3D" id="3.30.200.20">
    <property type="entry name" value="Phosphorylase Kinase, domain 1"/>
    <property type="match status" value="1"/>
</dbReference>
<evidence type="ECO:0000313" key="2">
    <source>
        <dbReference type="EMBL" id="HEC77811.1"/>
    </source>
</evidence>
<comment type="caution">
    <text evidence="2">The sequence shown here is derived from an EMBL/GenBank/DDBJ whole genome shotgun (WGS) entry which is preliminary data.</text>
</comment>
<dbReference type="Proteomes" id="UP000885826">
    <property type="component" value="Unassembled WGS sequence"/>
</dbReference>
<gene>
    <name evidence="2" type="ORF">ENI34_01540</name>
</gene>
<organism evidence="2 3">
    <name type="scientific">candidate division WOR-3 bacterium</name>
    <dbReference type="NCBI Taxonomy" id="2052148"/>
    <lineage>
        <taxon>Bacteria</taxon>
        <taxon>Bacteria division WOR-3</taxon>
    </lineage>
</organism>
<dbReference type="InterPro" id="IPR002575">
    <property type="entry name" value="Aminoglycoside_PTrfase"/>
</dbReference>
<feature type="domain" description="Aminoglycoside phosphotransferase" evidence="1">
    <location>
        <begin position="37"/>
        <end position="216"/>
    </location>
</feature>
<dbReference type="InterPro" id="IPR011009">
    <property type="entry name" value="Kinase-like_dom_sf"/>
</dbReference>
<proteinExistence type="predicted"/>
<evidence type="ECO:0000313" key="3">
    <source>
        <dbReference type="Proteomes" id="UP000885826"/>
    </source>
</evidence>
<accession>A0A9C9ELM8</accession>
<dbReference type="AlphaFoldDB" id="A0A9C9ELM8"/>
<reference evidence="2" key="1">
    <citation type="journal article" date="2020" name="mSystems">
        <title>Genome- and Community-Level Interaction Insights into Carbon Utilization and Element Cycling Functions of Hydrothermarchaeota in Hydrothermal Sediment.</title>
        <authorList>
            <person name="Zhou Z."/>
            <person name="Liu Y."/>
            <person name="Xu W."/>
            <person name="Pan J."/>
            <person name="Luo Z.H."/>
            <person name="Li M."/>
        </authorList>
    </citation>
    <scope>NUCLEOTIDE SEQUENCE</scope>
    <source>
        <strain evidence="2">HyVt-388</strain>
    </source>
</reference>
<sequence>MVIMEYKIIEKITPGGSDRIFYRCLVENNETCILVWDQNIRDYLKLQRHLYDRGISVPDVHWADEKSNLLLIEDLGDDSLYKLSKKRRNKYPIYRAAINELVKLQIDGYPGVPISLYYDYKHIKWEQDYFKKHFLNQFCGLPRKKIKKIDGELERLAEELLKKARPWNNFLMHRDYQSQNIYIKKRKAKIIDFQSARIGPLTYDLTSLLKDAYVVIKKEEERTLINYYLDCLAKKRVRVKKREFVNLYHLTGLQRNMQALGAFANLSLNKNKSQFKEYIPRGLELLQDGLKKVGYDRLYECVTDPEVCEKCRF</sequence>
<dbReference type="EMBL" id="DRIG01000020">
    <property type="protein sequence ID" value="HEC77811.1"/>
    <property type="molecule type" value="Genomic_DNA"/>
</dbReference>
<dbReference type="Pfam" id="PF01636">
    <property type="entry name" value="APH"/>
    <property type="match status" value="1"/>
</dbReference>
<dbReference type="SUPFAM" id="SSF56112">
    <property type="entry name" value="Protein kinase-like (PK-like)"/>
    <property type="match status" value="1"/>
</dbReference>